<protein>
    <submittedName>
        <fullName evidence="1">10377_t:CDS:1</fullName>
    </submittedName>
</protein>
<evidence type="ECO:0000313" key="2">
    <source>
        <dbReference type="Proteomes" id="UP000789759"/>
    </source>
</evidence>
<dbReference type="EMBL" id="CAJVQA010001473">
    <property type="protein sequence ID" value="CAG8515676.1"/>
    <property type="molecule type" value="Genomic_DNA"/>
</dbReference>
<dbReference type="Proteomes" id="UP000789759">
    <property type="component" value="Unassembled WGS sequence"/>
</dbReference>
<name>A0A9N9A3A9_9GLOM</name>
<organism evidence="1 2">
    <name type="scientific">Cetraspora pellucida</name>
    <dbReference type="NCBI Taxonomy" id="1433469"/>
    <lineage>
        <taxon>Eukaryota</taxon>
        <taxon>Fungi</taxon>
        <taxon>Fungi incertae sedis</taxon>
        <taxon>Mucoromycota</taxon>
        <taxon>Glomeromycotina</taxon>
        <taxon>Glomeromycetes</taxon>
        <taxon>Diversisporales</taxon>
        <taxon>Gigasporaceae</taxon>
        <taxon>Cetraspora</taxon>
    </lineage>
</organism>
<keyword evidence="2" id="KW-1185">Reference proteome</keyword>
<proteinExistence type="predicted"/>
<evidence type="ECO:0000313" key="1">
    <source>
        <dbReference type="EMBL" id="CAG8515676.1"/>
    </source>
</evidence>
<comment type="caution">
    <text evidence="1">The sequence shown here is derived from an EMBL/GenBank/DDBJ whole genome shotgun (WGS) entry which is preliminary data.</text>
</comment>
<sequence>MKCKVRVPREVRVKIVCSGILFSAFDNPFFKDYTKILNPGYDPSKRTTLASSILDSEAANIIIKVENELSKAKNLTLCIDTNFNAEKIIEVLENVGPEKFIAIVSDTEMSMIAAKKQVLEQEAQIFSHANSVKNLINDRQFWIDIKQLRNILGPAK</sequence>
<gene>
    <name evidence="1" type="ORF">CPELLU_LOCUS3135</name>
</gene>
<accession>A0A9N9A3A9</accession>
<dbReference type="OrthoDB" id="2415357at2759"/>
<reference evidence="1" key="1">
    <citation type="submission" date="2021-06" db="EMBL/GenBank/DDBJ databases">
        <authorList>
            <person name="Kallberg Y."/>
            <person name="Tangrot J."/>
            <person name="Rosling A."/>
        </authorList>
    </citation>
    <scope>NUCLEOTIDE SEQUENCE</scope>
    <source>
        <strain evidence="1">FL966</strain>
    </source>
</reference>
<dbReference type="AlphaFoldDB" id="A0A9N9A3A9"/>